<name>A0A5C1I032_9SPHI</name>
<organism evidence="1 2">
    <name type="scientific">Mucilaginibacter rubeus</name>
    <dbReference type="NCBI Taxonomy" id="2027860"/>
    <lineage>
        <taxon>Bacteria</taxon>
        <taxon>Pseudomonadati</taxon>
        <taxon>Bacteroidota</taxon>
        <taxon>Sphingobacteriia</taxon>
        <taxon>Sphingobacteriales</taxon>
        <taxon>Sphingobacteriaceae</taxon>
        <taxon>Mucilaginibacter</taxon>
    </lineage>
</organism>
<dbReference type="InterPro" id="IPR032595">
    <property type="entry name" value="DUF4905"/>
</dbReference>
<evidence type="ECO:0000313" key="2">
    <source>
        <dbReference type="Proteomes" id="UP000251402"/>
    </source>
</evidence>
<dbReference type="OrthoDB" id="597091at2"/>
<dbReference type="Proteomes" id="UP000251402">
    <property type="component" value="Chromosome"/>
</dbReference>
<gene>
    <name evidence="1" type="ORF">DEO27_015100</name>
</gene>
<dbReference type="EMBL" id="CP043450">
    <property type="protein sequence ID" value="QEM11294.1"/>
    <property type="molecule type" value="Genomic_DNA"/>
</dbReference>
<dbReference type="AlphaFoldDB" id="A0A5C1I032"/>
<dbReference type="KEGG" id="mrub:DEO27_015100"/>
<accession>A0A5C1I032</accession>
<reference evidence="1" key="1">
    <citation type="submission" date="2019-08" db="EMBL/GenBank/DDBJ databases">
        <title>Comparative genome analysis confer to the adaptation heavy metal polluted environment.</title>
        <authorList>
            <person name="Li Y."/>
        </authorList>
    </citation>
    <scope>NUCLEOTIDE SEQUENCE [LARGE SCALE GENOMIC DNA]</scope>
    <source>
        <strain evidence="1">P1</strain>
    </source>
</reference>
<proteinExistence type="predicted"/>
<evidence type="ECO:0000313" key="1">
    <source>
        <dbReference type="EMBL" id="QEM11294.1"/>
    </source>
</evidence>
<dbReference type="Pfam" id="PF16248">
    <property type="entry name" value="DUF4905"/>
    <property type="match status" value="1"/>
</dbReference>
<sequence>MFLSVTCRCRQCLAKVNSFDFNEHICNFMTSLLPFISKTYQAPVWRMEIDEISQTLFLEIRDHVNKQVSFSALSLQHGGVYFEGFTTPERWLTGIEAAYDGVLLLHNYQSATGPIHKGITAIEAVSGKELWSNFTLAFDHLSANGPVVYNAQLQPRKLLLIDVKTGATLRGYEPVIDQPQDNKIVSPQLLPAAEVNNLYLPLSVHANAVHYIGYNSFRIVSLHTLLQEHLEQHLFVYNEEGTLLYHDLLHNAIQKMQPEAFVLHNNQLIYLKNRSGLIVLKL</sequence>
<protein>
    <submittedName>
        <fullName evidence="1">DUF4905 domain-containing protein</fullName>
    </submittedName>
</protein>
<keyword evidence="2" id="KW-1185">Reference proteome</keyword>